<protein>
    <submittedName>
        <fullName evidence="1">Uncharacterized protein</fullName>
    </submittedName>
</protein>
<proteinExistence type="predicted"/>
<name>A0AA37HJP9_9HYPH</name>
<evidence type="ECO:0000313" key="1">
    <source>
        <dbReference type="EMBL" id="GJD67079.1"/>
    </source>
</evidence>
<dbReference type="AlphaFoldDB" id="A0AA37HJP9"/>
<comment type="caution">
    <text evidence="1">The sequence shown here is derived from an EMBL/GenBank/DDBJ whole genome shotgun (WGS) entry which is preliminary data.</text>
</comment>
<reference evidence="1" key="2">
    <citation type="submission" date="2021-08" db="EMBL/GenBank/DDBJ databases">
        <authorList>
            <person name="Tani A."/>
            <person name="Ola A."/>
            <person name="Ogura Y."/>
            <person name="Katsura K."/>
            <person name="Hayashi T."/>
        </authorList>
    </citation>
    <scope>NUCLEOTIDE SEQUENCE</scope>
    <source>
        <strain evidence="1">JCM 32048</strain>
    </source>
</reference>
<reference evidence="1" key="1">
    <citation type="journal article" date="2016" name="Front. Microbiol.">
        <title>Genome Sequence of the Piezophilic, Mesophilic Sulfate-Reducing Bacterium Desulfovibrio indicus J2T.</title>
        <authorList>
            <person name="Cao J."/>
            <person name="Maignien L."/>
            <person name="Shao Z."/>
            <person name="Alain K."/>
            <person name="Jebbar M."/>
        </authorList>
    </citation>
    <scope>NUCLEOTIDE SEQUENCE</scope>
    <source>
        <strain evidence="1">JCM 32048</strain>
    </source>
</reference>
<sequence length="42" mass="4681">MSPSSFITRKVGIIVSWKGITIVASIRVSRIRDPVNRIRAKA</sequence>
<gene>
    <name evidence="1" type="ORF">MPEAHAMD_7286</name>
</gene>
<dbReference type="Proteomes" id="UP001055286">
    <property type="component" value="Unassembled WGS sequence"/>
</dbReference>
<keyword evidence="2" id="KW-1185">Reference proteome</keyword>
<evidence type="ECO:0000313" key="2">
    <source>
        <dbReference type="Proteomes" id="UP001055286"/>
    </source>
</evidence>
<dbReference type="EMBL" id="BPQJ01000331">
    <property type="protein sequence ID" value="GJD67079.1"/>
    <property type="molecule type" value="Genomic_DNA"/>
</dbReference>
<accession>A0AA37HJP9</accession>
<organism evidence="1 2">
    <name type="scientific">Methylobacterium frigidaeris</name>
    <dbReference type="NCBI Taxonomy" id="2038277"/>
    <lineage>
        <taxon>Bacteria</taxon>
        <taxon>Pseudomonadati</taxon>
        <taxon>Pseudomonadota</taxon>
        <taxon>Alphaproteobacteria</taxon>
        <taxon>Hyphomicrobiales</taxon>
        <taxon>Methylobacteriaceae</taxon>
        <taxon>Methylobacterium</taxon>
    </lineage>
</organism>